<keyword evidence="2" id="KW-0378">Hydrolase</keyword>
<dbReference type="AlphaFoldDB" id="A0A1V3XNG0"/>
<accession>A0A1V3XNG0</accession>
<organism evidence="2 3">
    <name type="scientific">Mycobacterium kansasii</name>
    <dbReference type="NCBI Taxonomy" id="1768"/>
    <lineage>
        <taxon>Bacteria</taxon>
        <taxon>Bacillati</taxon>
        <taxon>Actinomycetota</taxon>
        <taxon>Actinomycetes</taxon>
        <taxon>Mycobacteriales</taxon>
        <taxon>Mycobacteriaceae</taxon>
        <taxon>Mycobacterium</taxon>
    </lineage>
</organism>
<dbReference type="Proteomes" id="UP000188532">
    <property type="component" value="Unassembled WGS sequence"/>
</dbReference>
<dbReference type="GO" id="GO:0016787">
    <property type="term" value="F:hydrolase activity"/>
    <property type="evidence" value="ECO:0007669"/>
    <property type="project" value="UniProtKB-KW"/>
</dbReference>
<proteinExistence type="predicted"/>
<protein>
    <submittedName>
        <fullName evidence="2">Alpha/beta hydrolase family protein</fullName>
    </submittedName>
</protein>
<dbReference type="SUPFAM" id="SSF53474">
    <property type="entry name" value="alpha/beta-Hydrolases"/>
    <property type="match status" value="1"/>
</dbReference>
<feature type="region of interest" description="Disordered" evidence="1">
    <location>
        <begin position="1"/>
        <end position="38"/>
    </location>
</feature>
<evidence type="ECO:0000313" key="2">
    <source>
        <dbReference type="EMBL" id="OOK80001.1"/>
    </source>
</evidence>
<comment type="caution">
    <text evidence="2">The sequence shown here is derived from an EMBL/GenBank/DDBJ whole genome shotgun (WGS) entry which is preliminary data.</text>
</comment>
<evidence type="ECO:0000313" key="3">
    <source>
        <dbReference type="Proteomes" id="UP000188532"/>
    </source>
</evidence>
<dbReference type="Gene3D" id="3.40.50.1820">
    <property type="entry name" value="alpha/beta hydrolase"/>
    <property type="match status" value="1"/>
</dbReference>
<gene>
    <name evidence="2" type="ORF">BZL29_2170</name>
</gene>
<reference evidence="2 3" key="1">
    <citation type="submission" date="2017-02" db="EMBL/GenBank/DDBJ databases">
        <title>Complete genome sequences of Mycobacterium kansasii strains isolated from rhesus macaques.</title>
        <authorList>
            <person name="Panda A."/>
            <person name="Nagaraj S."/>
            <person name="Zhao X."/>
            <person name="Tettelin H."/>
            <person name="Detolla L.J."/>
        </authorList>
    </citation>
    <scope>NUCLEOTIDE SEQUENCE [LARGE SCALE GENOMIC DNA]</scope>
    <source>
        <strain evidence="2 3">11-3469</strain>
    </source>
</reference>
<sequence>MACAVPGHHRGRPQGAIPLRERSGQPYRIPRTGLRRRTGRPALDPAVAMRETLTATAVFEAEPYDLVAEMPKFSWPTVVVSGGRDLITPPAVAERVASLVPGAVLLELPTMAHSALDFREPAALAIAEAVCRGEHNRLADQVPMLDAMPPRAPVRLLWKAIDMAAAAEAAVLPARRQVGQVSPA</sequence>
<evidence type="ECO:0000256" key="1">
    <source>
        <dbReference type="SAM" id="MobiDB-lite"/>
    </source>
</evidence>
<dbReference type="InterPro" id="IPR029058">
    <property type="entry name" value="AB_hydrolase_fold"/>
</dbReference>
<dbReference type="EMBL" id="MVBN01000002">
    <property type="protein sequence ID" value="OOK80001.1"/>
    <property type="molecule type" value="Genomic_DNA"/>
</dbReference>
<name>A0A1V3XNG0_MYCKA</name>